<gene>
    <name evidence="1" type="ORF">BDV23DRAFT_95028</name>
</gene>
<dbReference type="EMBL" id="ML735218">
    <property type="protein sequence ID" value="KAE8395434.1"/>
    <property type="molecule type" value="Genomic_DNA"/>
</dbReference>
<dbReference type="AlphaFoldDB" id="A0A5N7CMR4"/>
<name>A0A5N7CMR4_PETAA</name>
<accession>A0A5N7CMR4</accession>
<evidence type="ECO:0000313" key="1">
    <source>
        <dbReference type="EMBL" id="KAE8395434.1"/>
    </source>
</evidence>
<proteinExistence type="predicted"/>
<dbReference type="Proteomes" id="UP000326877">
    <property type="component" value="Unassembled WGS sequence"/>
</dbReference>
<reference evidence="1" key="1">
    <citation type="submission" date="2019-04" db="EMBL/GenBank/DDBJ databases">
        <title>Friends and foes A comparative genomics studyof 23 Aspergillus species from section Flavi.</title>
        <authorList>
            <consortium name="DOE Joint Genome Institute"/>
            <person name="Kjaerbolling I."/>
            <person name="Vesth T."/>
            <person name="Frisvad J.C."/>
            <person name="Nybo J.L."/>
            <person name="Theobald S."/>
            <person name="Kildgaard S."/>
            <person name="Isbrandt T."/>
            <person name="Kuo A."/>
            <person name="Sato A."/>
            <person name="Lyhne E.K."/>
            <person name="Kogle M.E."/>
            <person name="Wiebenga A."/>
            <person name="Kun R.S."/>
            <person name="Lubbers R.J."/>
            <person name="Makela M.R."/>
            <person name="Barry K."/>
            <person name="Chovatia M."/>
            <person name="Clum A."/>
            <person name="Daum C."/>
            <person name="Haridas S."/>
            <person name="He G."/>
            <person name="LaButti K."/>
            <person name="Lipzen A."/>
            <person name="Mondo S."/>
            <person name="Riley R."/>
            <person name="Salamov A."/>
            <person name="Simmons B.A."/>
            <person name="Magnuson J.K."/>
            <person name="Henrissat B."/>
            <person name="Mortensen U.H."/>
            <person name="Larsen T.O."/>
            <person name="Devries R.P."/>
            <person name="Grigoriev I.V."/>
            <person name="Machida M."/>
            <person name="Baker S.E."/>
            <person name="Andersen M.R."/>
        </authorList>
    </citation>
    <scope>NUCLEOTIDE SEQUENCE [LARGE SCALE GENOMIC DNA]</scope>
    <source>
        <strain evidence="1">IBT 14317</strain>
    </source>
</reference>
<sequence>MQVTGQPRRNRSCSIPSGAHVAVMNGSLHGILWAIKSHHAFDRKLSPVYI</sequence>
<organism evidence="1">
    <name type="scientific">Petromyces alliaceus</name>
    <name type="common">Aspergillus alliaceus</name>
    <dbReference type="NCBI Taxonomy" id="209559"/>
    <lineage>
        <taxon>Eukaryota</taxon>
        <taxon>Fungi</taxon>
        <taxon>Dikarya</taxon>
        <taxon>Ascomycota</taxon>
        <taxon>Pezizomycotina</taxon>
        <taxon>Eurotiomycetes</taxon>
        <taxon>Eurotiomycetidae</taxon>
        <taxon>Eurotiales</taxon>
        <taxon>Aspergillaceae</taxon>
        <taxon>Aspergillus</taxon>
        <taxon>Aspergillus subgen. Circumdati</taxon>
    </lineage>
</organism>
<protein>
    <submittedName>
        <fullName evidence="1">Uncharacterized protein</fullName>
    </submittedName>
</protein>